<dbReference type="EMBL" id="LIST01000001">
    <property type="protein sequence ID" value="KOX97689.1"/>
    <property type="molecule type" value="Genomic_DNA"/>
</dbReference>
<feature type="compositionally biased region" description="Polar residues" evidence="1">
    <location>
        <begin position="15"/>
        <end position="29"/>
    </location>
</feature>
<dbReference type="NCBIfam" id="TIGR01439">
    <property type="entry name" value="lp_hng_hel_AbrB"/>
    <property type="match status" value="1"/>
</dbReference>
<proteinExistence type="predicted"/>
<sequence>MSESRSKNETESGGEDTSATVSVSSSGQATIPKKFRDKLGIDAPGQVTFRETDDGEVVIERVRSAQEMAGFAARSGEPSTDNPASEMLREKREADKAERDSE</sequence>
<comment type="caution">
    <text evidence="3">The sequence shown here is derived from an EMBL/GenBank/DDBJ whole genome shotgun (WGS) entry which is preliminary data.</text>
</comment>
<protein>
    <submittedName>
        <fullName evidence="3">Transcriptional regulator</fullName>
    </submittedName>
</protein>
<dbReference type="InterPro" id="IPR037914">
    <property type="entry name" value="SpoVT-AbrB_sf"/>
</dbReference>
<dbReference type="Proteomes" id="UP000037747">
    <property type="component" value="Unassembled WGS sequence"/>
</dbReference>
<feature type="region of interest" description="Disordered" evidence="1">
    <location>
        <begin position="1"/>
        <end position="38"/>
    </location>
</feature>
<dbReference type="STRING" id="1765655.AMR74_01980"/>
<accession>A0A0M9AS31</accession>
<dbReference type="PATRIC" id="fig|1705389.3.peg.679"/>
<dbReference type="RefSeq" id="WP_053770383.1">
    <property type="nucleotide sequence ID" value="NZ_LIST01000001.1"/>
</dbReference>
<organism evidence="3 4">
    <name type="scientific">Halorubrum tropicale</name>
    <dbReference type="NCBI Taxonomy" id="1765655"/>
    <lineage>
        <taxon>Archaea</taxon>
        <taxon>Methanobacteriati</taxon>
        <taxon>Methanobacteriota</taxon>
        <taxon>Stenosarchaea group</taxon>
        <taxon>Halobacteria</taxon>
        <taxon>Halobacteriales</taxon>
        <taxon>Haloferacaceae</taxon>
        <taxon>Halorubrum</taxon>
    </lineage>
</organism>
<dbReference type="AlphaFoldDB" id="A0A0M9AS31"/>
<feature type="compositionally biased region" description="Basic and acidic residues" evidence="1">
    <location>
        <begin position="87"/>
        <end position="102"/>
    </location>
</feature>
<dbReference type="PROSITE" id="PS51740">
    <property type="entry name" value="SPOVT_ABRB"/>
    <property type="match status" value="1"/>
</dbReference>
<evidence type="ECO:0000313" key="3">
    <source>
        <dbReference type="EMBL" id="KOX97689.1"/>
    </source>
</evidence>
<name>A0A0M9AS31_9EURY</name>
<gene>
    <name evidence="3" type="ORF">AMR74_01980</name>
</gene>
<dbReference type="SMART" id="SM00966">
    <property type="entry name" value="SpoVT_AbrB"/>
    <property type="match status" value="1"/>
</dbReference>
<dbReference type="Pfam" id="PF04014">
    <property type="entry name" value="MazE_antitoxin"/>
    <property type="match status" value="1"/>
</dbReference>
<feature type="region of interest" description="Disordered" evidence="1">
    <location>
        <begin position="69"/>
        <end position="102"/>
    </location>
</feature>
<dbReference type="InterPro" id="IPR007159">
    <property type="entry name" value="SpoVT-AbrB_dom"/>
</dbReference>
<dbReference type="PANTHER" id="PTHR34860:SF7">
    <property type="entry name" value="TRANSCRIPTION REGULATOR, SPOVT_ABRB FAMILY"/>
    <property type="match status" value="1"/>
</dbReference>
<dbReference type="Gene3D" id="2.10.260.10">
    <property type="match status" value="1"/>
</dbReference>
<dbReference type="OrthoDB" id="87832at2157"/>
<feature type="domain" description="SpoVT-AbrB" evidence="2">
    <location>
        <begin position="18"/>
        <end position="64"/>
    </location>
</feature>
<evidence type="ECO:0000256" key="1">
    <source>
        <dbReference type="SAM" id="MobiDB-lite"/>
    </source>
</evidence>
<reference evidence="3 4" key="1">
    <citation type="submission" date="2015-08" db="EMBL/GenBank/DDBJ databases">
        <title>Genomes of Isolates from Cabo Rojo, PR.</title>
        <authorList>
            <person name="Sanchez-Nieves R.L."/>
            <person name="Montalvo-Rodriguez R."/>
        </authorList>
    </citation>
    <scope>NUCLEOTIDE SEQUENCE [LARGE SCALE GENOMIC DNA]</scope>
    <source>
        <strain evidence="3 4">5</strain>
    </source>
</reference>
<keyword evidence="4" id="KW-1185">Reference proteome</keyword>
<dbReference type="InterPro" id="IPR052975">
    <property type="entry name" value="Repressor-like_regulatory"/>
</dbReference>
<evidence type="ECO:0000313" key="4">
    <source>
        <dbReference type="Proteomes" id="UP000037747"/>
    </source>
</evidence>
<dbReference type="PANTHER" id="PTHR34860">
    <property type="entry name" value="REPRESSOR-LIKE PROTEIN SSO7C3"/>
    <property type="match status" value="1"/>
</dbReference>
<dbReference type="SUPFAM" id="SSF89447">
    <property type="entry name" value="AbrB/MazE/MraZ-like"/>
    <property type="match status" value="1"/>
</dbReference>
<dbReference type="GO" id="GO:0003677">
    <property type="term" value="F:DNA binding"/>
    <property type="evidence" value="ECO:0007669"/>
    <property type="project" value="InterPro"/>
</dbReference>
<feature type="compositionally biased region" description="Basic and acidic residues" evidence="1">
    <location>
        <begin position="1"/>
        <end position="10"/>
    </location>
</feature>
<evidence type="ECO:0000259" key="2">
    <source>
        <dbReference type="PROSITE" id="PS51740"/>
    </source>
</evidence>